<dbReference type="AlphaFoldDB" id="A0A7W7SKY2"/>
<organism evidence="1 2">
    <name type="scientific">Micromonospora polyrhachis</name>
    <dbReference type="NCBI Taxonomy" id="1282883"/>
    <lineage>
        <taxon>Bacteria</taxon>
        <taxon>Bacillati</taxon>
        <taxon>Actinomycetota</taxon>
        <taxon>Actinomycetes</taxon>
        <taxon>Micromonosporales</taxon>
        <taxon>Micromonosporaceae</taxon>
        <taxon>Micromonospora</taxon>
    </lineage>
</organism>
<dbReference type="Proteomes" id="UP000578819">
    <property type="component" value="Unassembled WGS sequence"/>
</dbReference>
<accession>A0A7W7SKY2</accession>
<proteinExistence type="predicted"/>
<evidence type="ECO:0000313" key="2">
    <source>
        <dbReference type="Proteomes" id="UP000578819"/>
    </source>
</evidence>
<comment type="caution">
    <text evidence="1">The sequence shown here is derived from an EMBL/GenBank/DDBJ whole genome shotgun (WGS) entry which is preliminary data.</text>
</comment>
<protein>
    <submittedName>
        <fullName evidence="1">Uncharacterized protein</fullName>
    </submittedName>
</protein>
<reference evidence="1 2" key="1">
    <citation type="submission" date="2020-08" db="EMBL/GenBank/DDBJ databases">
        <title>Sequencing the genomes of 1000 actinobacteria strains.</title>
        <authorList>
            <person name="Klenk H.-P."/>
        </authorList>
    </citation>
    <scope>NUCLEOTIDE SEQUENCE [LARGE SCALE GENOMIC DNA]</scope>
    <source>
        <strain evidence="1 2">DSM 45886</strain>
    </source>
</reference>
<dbReference type="EMBL" id="JACHJW010000001">
    <property type="protein sequence ID" value="MBB4956693.1"/>
    <property type="molecule type" value="Genomic_DNA"/>
</dbReference>
<evidence type="ECO:0000313" key="1">
    <source>
        <dbReference type="EMBL" id="MBB4956693.1"/>
    </source>
</evidence>
<dbReference type="RefSeq" id="WP_184532276.1">
    <property type="nucleotide sequence ID" value="NZ_JACHJW010000001.1"/>
</dbReference>
<name>A0A7W7SKY2_9ACTN</name>
<keyword evidence="2" id="KW-1185">Reference proteome</keyword>
<sequence>MTAPVSAAPTSPTPLPYATLLGFTRYVDRTGPAKANFVGGLRKQRASRSGFNPHGQFVKALKTDIAFHTGGTHLSDVVNIVKPRWRPLYASLVPGALRYLESLGDPAAIQLTQTRDTLGLLGGLPVKVNPHFGVRYEDGHAEAVRLHFDESTPSDETVLATLHLMGRHMDQVLPHAEPVLVDLRRGVTHRRDPGVKPEQVESWLAGEAAAFSAIWSTAA</sequence>
<gene>
    <name evidence="1" type="ORF">FHR38_000426</name>
</gene>